<gene>
    <name evidence="2" type="ORF">SAMN04487931_103114</name>
</gene>
<name>A0A1H2EHL2_9BACT</name>
<dbReference type="RefSeq" id="WP_014957932.1">
    <property type="nucleotide sequence ID" value="NZ_FNLL01000003.1"/>
</dbReference>
<dbReference type="EMBL" id="FNLL01000003">
    <property type="protein sequence ID" value="SDT94463.1"/>
    <property type="molecule type" value="Genomic_DNA"/>
</dbReference>
<protein>
    <submittedName>
        <fullName evidence="2">Phospholipid transport system substrate-binding protein</fullName>
    </submittedName>
</protein>
<dbReference type="Proteomes" id="UP000199608">
    <property type="component" value="Unassembled WGS sequence"/>
</dbReference>
<keyword evidence="1" id="KW-0732">Signal</keyword>
<evidence type="ECO:0000313" key="2">
    <source>
        <dbReference type="EMBL" id="SDT94463.1"/>
    </source>
</evidence>
<feature type="signal peptide" evidence="1">
    <location>
        <begin position="1"/>
        <end position="21"/>
    </location>
</feature>
<dbReference type="Pfam" id="PF05494">
    <property type="entry name" value="MlaC"/>
    <property type="match status" value="1"/>
</dbReference>
<dbReference type="InterPro" id="IPR042245">
    <property type="entry name" value="Tgt2/MlaC_sf"/>
</dbReference>
<accession>A0A1H2EHL2</accession>
<reference evidence="3" key="1">
    <citation type="submission" date="2016-10" db="EMBL/GenBank/DDBJ databases">
        <authorList>
            <person name="Varghese N."/>
            <person name="Submissions S."/>
        </authorList>
    </citation>
    <scope>NUCLEOTIDE SEQUENCE [LARGE SCALE GENOMIC DNA]</scope>
    <source>
        <strain evidence="3">DSM 3384</strain>
    </source>
</reference>
<evidence type="ECO:0000256" key="1">
    <source>
        <dbReference type="SAM" id="SignalP"/>
    </source>
</evidence>
<evidence type="ECO:0000313" key="3">
    <source>
        <dbReference type="Proteomes" id="UP000199608"/>
    </source>
</evidence>
<dbReference type="Gene3D" id="3.10.450.710">
    <property type="entry name" value="Tgt2/MlaC"/>
    <property type="match status" value="1"/>
</dbReference>
<proteinExistence type="predicted"/>
<dbReference type="AlphaFoldDB" id="A0A1H2EHL2"/>
<dbReference type="PANTHER" id="PTHR36573">
    <property type="entry name" value="INTERMEMBRANE PHOSPHOLIPID TRANSPORT SYSTEM BINDING PROTEIN MLAC"/>
    <property type="match status" value="1"/>
</dbReference>
<keyword evidence="3" id="KW-1185">Reference proteome</keyword>
<dbReference type="InterPro" id="IPR008869">
    <property type="entry name" value="MlaC/ttg2D"/>
</dbReference>
<organism evidence="2 3">
    <name type="scientific">Desulfobacula phenolica</name>
    <dbReference type="NCBI Taxonomy" id="90732"/>
    <lineage>
        <taxon>Bacteria</taxon>
        <taxon>Pseudomonadati</taxon>
        <taxon>Thermodesulfobacteriota</taxon>
        <taxon>Desulfobacteria</taxon>
        <taxon>Desulfobacterales</taxon>
        <taxon>Desulfobacteraceae</taxon>
        <taxon>Desulfobacula</taxon>
    </lineage>
</organism>
<dbReference type="PANTHER" id="PTHR36573:SF1">
    <property type="entry name" value="INTERMEMBRANE PHOSPHOLIPID TRANSPORT SYSTEM BINDING PROTEIN MLAC"/>
    <property type="match status" value="1"/>
</dbReference>
<sequence>MKTIMFFILSLLLLECSPAWATAEDAQAFFKTKLDNVLLVLKESNLDDQAKKERVMQIIIPVFDLELMAKLSVGKKYWSGFSNTQKQRFTDAFRKRLQASYLGSIMKFTTEEILYQTPLNERKKIYLPLKLISGDTRYEMLYKLYESQNTWKIYDVEIEGVSIIRSYRAQINEILGKADFEELVQRFEKPSL</sequence>
<feature type="chain" id="PRO_5011679064" evidence="1">
    <location>
        <begin position="22"/>
        <end position="192"/>
    </location>
</feature>